<feature type="transmembrane region" description="Helical" evidence="7">
    <location>
        <begin position="588"/>
        <end position="609"/>
    </location>
</feature>
<dbReference type="Pfam" id="PF10222">
    <property type="entry name" value="DUF2152"/>
    <property type="match status" value="1"/>
</dbReference>
<dbReference type="KEGG" id="bany:112045924"/>
<dbReference type="PANTHER" id="PTHR31386">
    <property type="entry name" value="UNCHARACTERIZED PROTEIN KIAA2013"/>
    <property type="match status" value="1"/>
</dbReference>
<dbReference type="Proteomes" id="UP001652582">
    <property type="component" value="Chromosome 8"/>
</dbReference>
<evidence type="ECO:0000256" key="5">
    <source>
        <dbReference type="ARBA" id="ARBA00023136"/>
    </source>
</evidence>
<keyword evidence="4 7" id="KW-1133">Transmembrane helix</keyword>
<evidence type="ECO:0000256" key="6">
    <source>
        <dbReference type="ARBA" id="ARBA00023180"/>
    </source>
</evidence>
<dbReference type="AlphaFoldDB" id="A0A6J1MZ22"/>
<reference evidence="9" key="1">
    <citation type="submission" date="2025-08" db="UniProtKB">
        <authorList>
            <consortium name="RefSeq"/>
        </authorList>
    </citation>
    <scope>IDENTIFICATION</scope>
</reference>
<keyword evidence="2 7" id="KW-0812">Transmembrane</keyword>
<evidence type="ECO:0000256" key="2">
    <source>
        <dbReference type="ARBA" id="ARBA00022692"/>
    </source>
</evidence>
<evidence type="ECO:0000256" key="7">
    <source>
        <dbReference type="SAM" id="Phobius"/>
    </source>
</evidence>
<evidence type="ECO:0000313" key="9">
    <source>
        <dbReference type="RefSeq" id="XP_023938083.2"/>
    </source>
</evidence>
<dbReference type="PANTHER" id="PTHR31386:SF2">
    <property type="entry name" value="SIMILAR TO RIKEN CDNA 2510039O18"/>
    <property type="match status" value="1"/>
</dbReference>
<evidence type="ECO:0000256" key="4">
    <source>
        <dbReference type="ARBA" id="ARBA00022989"/>
    </source>
</evidence>
<protein>
    <submittedName>
        <fullName evidence="9">Uncharacterized protein KIAA2013 homolog</fullName>
    </submittedName>
</protein>
<evidence type="ECO:0000313" key="8">
    <source>
        <dbReference type="Proteomes" id="UP001652582"/>
    </source>
</evidence>
<gene>
    <name evidence="9" type="primary">LOC112045924</name>
</gene>
<feature type="transmembrane region" description="Helical" evidence="7">
    <location>
        <begin position="35"/>
        <end position="58"/>
    </location>
</feature>
<dbReference type="GO" id="GO:0016020">
    <property type="term" value="C:membrane"/>
    <property type="evidence" value="ECO:0007669"/>
    <property type="project" value="UniProtKB-SubCell"/>
</dbReference>
<dbReference type="InterPro" id="IPR018795">
    <property type="entry name" value="K2013-like"/>
</dbReference>
<dbReference type="OrthoDB" id="10017443at2759"/>
<keyword evidence="8" id="KW-1185">Reference proteome</keyword>
<evidence type="ECO:0000256" key="3">
    <source>
        <dbReference type="ARBA" id="ARBA00022729"/>
    </source>
</evidence>
<accession>A0A6J1MZ22</accession>
<name>A0A6J1MZ22_BICAN</name>
<comment type="subcellular location">
    <subcellularLocation>
        <location evidence="1">Membrane</location>
        <topology evidence="1">Single-pass type I membrane protein</topology>
    </subcellularLocation>
</comment>
<sequence length="628" mass="71591">MERTNNNISDMSRRAGEVFRRINRIFDGPLTRKKLVILILVLIFLLLYIGPTVLNSLFNSEGSLTSNQNVCHRTFLSPFQDAISEYDAYLRLESAATLSTLSHNYVPYVGNGYLGLTLEHDSHLNIKYGRTLSLPLYYHPLYIIDDLDMKESTLVDYKNGIVHRFQCSSTGIHISYKYYAHRTIPSLFVQDILINNPLNVAKSFHVTTPRLSDWPTSVKQTVKLHQGVDKKEYEVVTGMIALPESENVVAVSVVCRKMSSIIQVEARDGLDLLIFTTVQYSKPIKRADYAKQKDIVEKQAIDEMEKVIALTGDRVAVRNLRENHARVWQGLWYTGFYISDSKASGVINGDRINATIYTILSQVRSYEHEEHIKPARKSEILRTLTYSEGCYEGHSTLDAYNLWKPLNSLTNLDSVASVWLLTLEKQGCHNLLRAGASGVNQAMILSFGSFRFSNQHLEYNIHPSKLHRDFLFRRLNYGNMTHVNISVILQEDNKAAIFVALDRSDKTYYACDAGCLDSPVQLGPYRKYFPVKLTEPLTAILYVTADKQHMEDLRHAIHVKEVVEAPAHENHVIALHKHGHSLGGLNPLFWISIIVLIVMFHLFLCRIIMNEFCDSGTNISYKRLYNKA</sequence>
<evidence type="ECO:0000256" key="1">
    <source>
        <dbReference type="ARBA" id="ARBA00004479"/>
    </source>
</evidence>
<dbReference type="RefSeq" id="XP_023938083.2">
    <property type="nucleotide sequence ID" value="XM_024082315.2"/>
</dbReference>
<organism evidence="8 9">
    <name type="scientific">Bicyclus anynana</name>
    <name type="common">Squinting bush brown butterfly</name>
    <dbReference type="NCBI Taxonomy" id="110368"/>
    <lineage>
        <taxon>Eukaryota</taxon>
        <taxon>Metazoa</taxon>
        <taxon>Ecdysozoa</taxon>
        <taxon>Arthropoda</taxon>
        <taxon>Hexapoda</taxon>
        <taxon>Insecta</taxon>
        <taxon>Pterygota</taxon>
        <taxon>Neoptera</taxon>
        <taxon>Endopterygota</taxon>
        <taxon>Lepidoptera</taxon>
        <taxon>Glossata</taxon>
        <taxon>Ditrysia</taxon>
        <taxon>Papilionoidea</taxon>
        <taxon>Nymphalidae</taxon>
        <taxon>Satyrinae</taxon>
        <taxon>Satyrini</taxon>
        <taxon>Mycalesina</taxon>
        <taxon>Bicyclus</taxon>
    </lineage>
</organism>
<keyword evidence="6" id="KW-0325">Glycoprotein</keyword>
<dbReference type="GeneID" id="112045924"/>
<keyword evidence="5 7" id="KW-0472">Membrane</keyword>
<proteinExistence type="predicted"/>
<keyword evidence="3" id="KW-0732">Signal</keyword>